<dbReference type="Gene3D" id="2.60.40.3910">
    <property type="entry name" value="Inclusion body protein"/>
    <property type="match status" value="1"/>
</dbReference>
<proteinExistence type="predicted"/>
<sequence>MSDVKLLAAAQKIDILTVIDTETIKNYWNKSSPSRTPSQDKNAPTGLDHSNKFMICTGSRGIISGQGTGDLSFRAYVEDSVRFVGTSAYNNANDAVIIYKIQKFSGTDVFNQFNANVYVKKEAVQPNPNSDTRDGLPALHVPTNFSVLEATVRQSGTEGFGVCFALYTLSDDGQRQDLYGYFWWDPTITVA</sequence>
<comment type="caution">
    <text evidence="1">The sequence shown here is derived from an EMBL/GenBank/DDBJ whole genome shotgun (WGS) entry which is preliminary data.</text>
</comment>
<name>A0A7Y0A2B0_9BURK</name>
<evidence type="ECO:0000313" key="1">
    <source>
        <dbReference type="EMBL" id="NML35197.1"/>
    </source>
</evidence>
<dbReference type="RefSeq" id="WP_169501378.1">
    <property type="nucleotide sequence ID" value="NZ_JABBFZ010000032.1"/>
</dbReference>
<organism evidence="1 2">
    <name type="scientific">Paraburkholderia antibiotica</name>
    <dbReference type="NCBI Taxonomy" id="2728839"/>
    <lineage>
        <taxon>Bacteria</taxon>
        <taxon>Pseudomonadati</taxon>
        <taxon>Pseudomonadota</taxon>
        <taxon>Betaproteobacteria</taxon>
        <taxon>Burkholderiales</taxon>
        <taxon>Burkholderiaceae</taxon>
        <taxon>Paraburkholderia</taxon>
    </lineage>
</organism>
<dbReference type="Proteomes" id="UP000583127">
    <property type="component" value="Unassembled WGS sequence"/>
</dbReference>
<dbReference type="Pfam" id="PF12306">
    <property type="entry name" value="PixA"/>
    <property type="match status" value="1"/>
</dbReference>
<gene>
    <name evidence="1" type="ORF">HHL14_30790</name>
</gene>
<evidence type="ECO:0000313" key="2">
    <source>
        <dbReference type="Proteomes" id="UP000583127"/>
    </source>
</evidence>
<keyword evidence="1" id="KW-0240">DNA-directed RNA polymerase</keyword>
<dbReference type="InterPro" id="IPR021087">
    <property type="entry name" value="Uncharacterised_PixA/AidA"/>
</dbReference>
<accession>A0A7Y0A2B0</accession>
<protein>
    <submittedName>
        <fullName evidence="1">DNA-directed RNA polymerase subunit beta</fullName>
    </submittedName>
</protein>
<keyword evidence="2" id="KW-1185">Reference proteome</keyword>
<keyword evidence="1" id="KW-0804">Transcription</keyword>
<dbReference type="InterPro" id="IPR038712">
    <property type="entry name" value="PixA-like_sf"/>
</dbReference>
<reference evidence="1 2" key="1">
    <citation type="submission" date="2020-04" db="EMBL/GenBank/DDBJ databases">
        <title>Paraburkholderia sp. G-4-1-8 isolated from soil.</title>
        <authorList>
            <person name="Dahal R.H."/>
        </authorList>
    </citation>
    <scope>NUCLEOTIDE SEQUENCE [LARGE SCALE GENOMIC DNA]</scope>
    <source>
        <strain evidence="1 2">G-4-1-8</strain>
    </source>
</reference>
<dbReference type="EMBL" id="JABBFZ010000032">
    <property type="protein sequence ID" value="NML35197.1"/>
    <property type="molecule type" value="Genomic_DNA"/>
</dbReference>
<dbReference type="AlphaFoldDB" id="A0A7Y0A2B0"/>
<dbReference type="GO" id="GO:0000428">
    <property type="term" value="C:DNA-directed RNA polymerase complex"/>
    <property type="evidence" value="ECO:0007669"/>
    <property type="project" value="UniProtKB-KW"/>
</dbReference>